<name>A0AAE7WME2_9CAUD</name>
<organism evidence="3 4">
    <name type="scientific">Stenotrophomonas phage Ptah</name>
    <dbReference type="NCBI Taxonomy" id="2859657"/>
    <lineage>
        <taxon>Viruses</taxon>
        <taxon>Duplodnaviria</taxon>
        <taxon>Heunggongvirae</taxon>
        <taxon>Uroviricota</taxon>
        <taxon>Caudoviricetes</taxon>
        <taxon>Autographivirales</taxon>
        <taxon>Autonotataviridae</taxon>
        <taxon>Gujervirinae</taxon>
        <taxon>Ponderosavirus</taxon>
        <taxon>Ponderosavirus ptah</taxon>
    </lineage>
</organism>
<evidence type="ECO:0000259" key="2">
    <source>
        <dbReference type="Pfam" id="PF18909"/>
    </source>
</evidence>
<dbReference type="EMBL" id="MZ326854">
    <property type="protein sequence ID" value="QYW01745.1"/>
    <property type="molecule type" value="Genomic_DNA"/>
</dbReference>
<dbReference type="Proteomes" id="UP000827959">
    <property type="component" value="Segment"/>
</dbReference>
<reference evidence="3 4" key="1">
    <citation type="submission" date="2021-06" db="EMBL/GenBank/DDBJ databases">
        <title>Complete genome sequence of Stenotrophomonas maltophilia phage Ptah.</title>
        <authorList>
            <person name="Berg A."/>
            <person name="Tate N."/>
            <person name="Clark J."/>
            <person name="Le T."/>
            <person name="Liu M."/>
            <person name="Burrowes B."/>
        </authorList>
    </citation>
    <scope>NUCLEOTIDE SEQUENCE [LARGE SCALE GENOMIC DNA]</scope>
</reference>
<evidence type="ECO:0000313" key="3">
    <source>
        <dbReference type="EMBL" id="QYW01745.1"/>
    </source>
</evidence>
<gene>
    <name evidence="3" type="ORF">CPT_Ptah_030</name>
</gene>
<dbReference type="Pfam" id="PF18909">
    <property type="entry name" value="dGTP_diPhyd_N"/>
    <property type="match status" value="1"/>
</dbReference>
<evidence type="ECO:0000313" key="4">
    <source>
        <dbReference type="Proteomes" id="UP000827959"/>
    </source>
</evidence>
<keyword evidence="4" id="KW-1185">Reference proteome</keyword>
<feature type="region of interest" description="Disordered" evidence="1">
    <location>
        <begin position="65"/>
        <end position="89"/>
    </location>
</feature>
<evidence type="ECO:0000256" key="1">
    <source>
        <dbReference type="SAM" id="MobiDB-lite"/>
    </source>
</evidence>
<protein>
    <recommendedName>
        <fullName evidence="2">dATP/dGTP diphosphohydrolase N-terminal domain-containing protein</fullName>
    </recommendedName>
</protein>
<dbReference type="InterPro" id="IPR044038">
    <property type="entry name" value="dATP/dGTP_diPOhydrolase_N"/>
</dbReference>
<feature type="domain" description="dATP/dGTP diphosphohydrolase N-terminal" evidence="2">
    <location>
        <begin position="131"/>
        <end position="227"/>
    </location>
</feature>
<accession>A0AAE7WME2</accession>
<sequence>MHLKAYTVKLIRSEDVENGFTKGSTVWLHSPVEGVDDQFYFLTHLKASEGAPLYIGQVERRADWDGEWTPPPEEDAPVESVPVKSDAAPVVDSAERYPDPVEPMPTVAPPVAAPPNPAVAAAVAQANSRGGGLKFDGGKPRPSLLINGMPRALSRVIDVLTFGAQKYEAHSWQLVENGEERYDDAKLRHMLKQAMGETHDDESGIEHLAHEICNSLFLLEKLLRKKEGLN</sequence>
<proteinExistence type="predicted"/>